<dbReference type="EMBL" id="UFZQ01000001">
    <property type="protein sequence ID" value="STE85816.1"/>
    <property type="molecule type" value="Genomic_DNA"/>
</dbReference>
<organism evidence="1 2">
    <name type="scientific">Escherichia coli</name>
    <dbReference type="NCBI Taxonomy" id="562"/>
    <lineage>
        <taxon>Bacteria</taxon>
        <taxon>Pseudomonadati</taxon>
        <taxon>Pseudomonadota</taxon>
        <taxon>Gammaproteobacteria</taxon>
        <taxon>Enterobacterales</taxon>
        <taxon>Enterobacteriaceae</taxon>
        <taxon>Escherichia</taxon>
    </lineage>
</organism>
<dbReference type="Proteomes" id="UP000255460">
    <property type="component" value="Unassembled WGS sequence"/>
</dbReference>
<reference evidence="1 2" key="1">
    <citation type="submission" date="2018-06" db="EMBL/GenBank/DDBJ databases">
        <authorList>
            <consortium name="Pathogen Informatics"/>
            <person name="Doyle S."/>
        </authorList>
    </citation>
    <scope>NUCLEOTIDE SEQUENCE [LARGE SCALE GENOMIC DNA]</scope>
    <source>
        <strain evidence="1 2">NCTC10418</strain>
    </source>
</reference>
<gene>
    <name evidence="1" type="ORF">NCTC10418_03439</name>
</gene>
<dbReference type="AlphaFoldDB" id="A0A376KUK5"/>
<proteinExistence type="predicted"/>
<protein>
    <submittedName>
        <fullName evidence="1">Uncharacterized protein</fullName>
    </submittedName>
</protein>
<name>A0A376KUK5_ECOLX</name>
<evidence type="ECO:0000313" key="1">
    <source>
        <dbReference type="EMBL" id="STE85816.1"/>
    </source>
</evidence>
<accession>A0A376KUK5</accession>
<evidence type="ECO:0000313" key="2">
    <source>
        <dbReference type="Proteomes" id="UP000255460"/>
    </source>
</evidence>
<sequence>MGEMPREVRDLLCESANFWRFAAGGHAGSRK</sequence>